<feature type="transmembrane region" description="Helical" evidence="8">
    <location>
        <begin position="162"/>
        <end position="185"/>
    </location>
</feature>
<protein>
    <submittedName>
        <fullName evidence="10">Esx cluster integral membrane protein</fullName>
    </submittedName>
</protein>
<keyword evidence="5 8" id="KW-1133">Transmembrane helix</keyword>
<name>A0A379LZZ4_9NOCA</name>
<keyword evidence="3" id="KW-1003">Cell membrane</keyword>
<comment type="similarity">
    <text evidence="2">Belongs to the EccD/Snm4 family.</text>
</comment>
<dbReference type="InterPro" id="IPR044049">
    <property type="entry name" value="EccD_transm"/>
</dbReference>
<feature type="transmembrane region" description="Helical" evidence="8">
    <location>
        <begin position="197"/>
        <end position="214"/>
    </location>
</feature>
<evidence type="ECO:0000256" key="4">
    <source>
        <dbReference type="ARBA" id="ARBA00022692"/>
    </source>
</evidence>
<dbReference type="Proteomes" id="UP000254569">
    <property type="component" value="Unassembled WGS sequence"/>
</dbReference>
<gene>
    <name evidence="10" type="primary">eccD1</name>
    <name evidence="10" type="ORF">NCTC13296_01766</name>
</gene>
<evidence type="ECO:0000259" key="9">
    <source>
        <dbReference type="Pfam" id="PF19053"/>
    </source>
</evidence>
<comment type="subcellular location">
    <subcellularLocation>
        <location evidence="1">Cell membrane</location>
        <topology evidence="1">Multi-pass membrane protein</topology>
    </subcellularLocation>
</comment>
<dbReference type="Pfam" id="PF19053">
    <property type="entry name" value="EccD"/>
    <property type="match status" value="1"/>
</dbReference>
<evidence type="ECO:0000256" key="3">
    <source>
        <dbReference type="ARBA" id="ARBA00022475"/>
    </source>
</evidence>
<feature type="transmembrane region" description="Helical" evidence="8">
    <location>
        <begin position="455"/>
        <end position="481"/>
    </location>
</feature>
<evidence type="ECO:0000313" key="11">
    <source>
        <dbReference type="Proteomes" id="UP000254569"/>
    </source>
</evidence>
<dbReference type="InterPro" id="IPR006707">
    <property type="entry name" value="T7SS_EccD"/>
</dbReference>
<keyword evidence="4 8" id="KW-0812">Transmembrane</keyword>
<dbReference type="InterPro" id="IPR024962">
    <property type="entry name" value="YukD-like"/>
</dbReference>
<accession>A0A379LZZ4</accession>
<sequence>MTSVHARSETPGQVGAPDLCRITVLARHTEVDLALPLDVPVALLLPGIVDLVAGHRPDNDFDATPERTEPDGWALARIGRAPLPGALSLDEHGVRDGEILVLEDAGSPAPPPLFDDVMYSVASSDRTATPWGAGPSGLIAAVLGPVALAAGCLPLLSLPDGVSRLVLGGLCAVLPLLLLLAAGILARLHDARRTATALLWCAFPLASTAGALLVPGSSPAPRLVLAAALTGTIAVIAVRVARIGLASCTAVAAIAAGAGVNAVLASTTDLEARALGAGTVVAALLLAGMAPRLAGMLAKLPIPPVPAPGAPSESETSEDGNLSGLPSPAELEHRADRARSALTGMVHAVVVLTAAGAWWAAFPWGGEVFVPAVALAVAAAVVLVFRGRTYTATAQAAPLVAGGAVLLLGLLASASATGVMPPWAAFTAAAGLASAGFLFGAVAPRRTFTPVQRRIAELAEYATIATVVPLACWVAGVYAAIRGL</sequence>
<organism evidence="10 11">
    <name type="scientific">Rhodococcus gordoniae</name>
    <dbReference type="NCBI Taxonomy" id="223392"/>
    <lineage>
        <taxon>Bacteria</taxon>
        <taxon>Bacillati</taxon>
        <taxon>Actinomycetota</taxon>
        <taxon>Actinomycetes</taxon>
        <taxon>Mycobacteriales</taxon>
        <taxon>Nocardiaceae</taxon>
        <taxon>Rhodococcus</taxon>
    </lineage>
</organism>
<dbReference type="NCBIfam" id="TIGR03920">
    <property type="entry name" value="T7SS_EccD"/>
    <property type="match status" value="1"/>
</dbReference>
<keyword evidence="6 8" id="KW-0472">Membrane</keyword>
<evidence type="ECO:0000256" key="2">
    <source>
        <dbReference type="ARBA" id="ARBA00006162"/>
    </source>
</evidence>
<dbReference type="PIRSF" id="PIRSF017804">
    <property type="entry name" value="Secretion_EccD1"/>
    <property type="match status" value="1"/>
</dbReference>
<dbReference type="RefSeq" id="WP_064063818.1">
    <property type="nucleotide sequence ID" value="NZ_LPZN01000018.1"/>
</dbReference>
<feature type="domain" description="EccD-like transmembrane" evidence="9">
    <location>
        <begin position="140"/>
        <end position="484"/>
    </location>
</feature>
<reference evidence="10 11" key="1">
    <citation type="submission" date="2018-06" db="EMBL/GenBank/DDBJ databases">
        <authorList>
            <consortium name="Pathogen Informatics"/>
            <person name="Doyle S."/>
        </authorList>
    </citation>
    <scope>NUCLEOTIDE SEQUENCE [LARGE SCALE GENOMIC DNA]</scope>
    <source>
        <strain evidence="10 11">NCTC13296</strain>
    </source>
</reference>
<evidence type="ECO:0000256" key="7">
    <source>
        <dbReference type="SAM" id="MobiDB-lite"/>
    </source>
</evidence>
<evidence type="ECO:0000313" key="10">
    <source>
        <dbReference type="EMBL" id="SUE14913.1"/>
    </source>
</evidence>
<dbReference type="Gene3D" id="3.10.20.90">
    <property type="entry name" value="Phosphatidylinositol 3-kinase Catalytic Subunit, Chain A, domain 1"/>
    <property type="match status" value="1"/>
</dbReference>
<feature type="transmembrane region" description="Helical" evidence="8">
    <location>
        <begin position="245"/>
        <end position="266"/>
    </location>
</feature>
<evidence type="ECO:0000256" key="1">
    <source>
        <dbReference type="ARBA" id="ARBA00004651"/>
    </source>
</evidence>
<keyword evidence="11" id="KW-1185">Reference proteome</keyword>
<feature type="transmembrane region" description="Helical" evidence="8">
    <location>
        <begin position="368"/>
        <end position="385"/>
    </location>
</feature>
<feature type="transmembrane region" description="Helical" evidence="8">
    <location>
        <begin position="397"/>
        <end position="417"/>
    </location>
</feature>
<dbReference type="AlphaFoldDB" id="A0A379LZZ4"/>
<proteinExistence type="inferred from homology"/>
<feature type="region of interest" description="Disordered" evidence="7">
    <location>
        <begin position="307"/>
        <end position="328"/>
    </location>
</feature>
<feature type="transmembrane region" description="Helical" evidence="8">
    <location>
        <begin position="272"/>
        <end position="290"/>
    </location>
</feature>
<feature type="transmembrane region" description="Helical" evidence="8">
    <location>
        <begin position="341"/>
        <end position="362"/>
    </location>
</feature>
<evidence type="ECO:0000256" key="8">
    <source>
        <dbReference type="SAM" id="Phobius"/>
    </source>
</evidence>
<dbReference type="Pfam" id="PF08817">
    <property type="entry name" value="YukD"/>
    <property type="match status" value="1"/>
</dbReference>
<feature type="transmembrane region" description="Helical" evidence="8">
    <location>
        <begin position="423"/>
        <end position="443"/>
    </location>
</feature>
<evidence type="ECO:0000256" key="6">
    <source>
        <dbReference type="ARBA" id="ARBA00023136"/>
    </source>
</evidence>
<feature type="transmembrane region" description="Helical" evidence="8">
    <location>
        <begin position="220"/>
        <end position="238"/>
    </location>
</feature>
<feature type="transmembrane region" description="Helical" evidence="8">
    <location>
        <begin position="136"/>
        <end position="156"/>
    </location>
</feature>
<dbReference type="EMBL" id="UGVI01000001">
    <property type="protein sequence ID" value="SUE14913.1"/>
    <property type="molecule type" value="Genomic_DNA"/>
</dbReference>
<dbReference type="GO" id="GO:0005886">
    <property type="term" value="C:plasma membrane"/>
    <property type="evidence" value="ECO:0007669"/>
    <property type="project" value="UniProtKB-SubCell"/>
</dbReference>
<evidence type="ECO:0000256" key="5">
    <source>
        <dbReference type="ARBA" id="ARBA00022989"/>
    </source>
</evidence>